<dbReference type="Pfam" id="PF00456">
    <property type="entry name" value="Transketolase_N"/>
    <property type="match status" value="1"/>
</dbReference>
<evidence type="ECO:0000256" key="2">
    <source>
        <dbReference type="ARBA" id="ARBA00007131"/>
    </source>
</evidence>
<dbReference type="STRING" id="316067.Geob_0667"/>
<dbReference type="KEGG" id="geo:Geob_0667"/>
<dbReference type="HOGENOM" id="CLU_009227_4_1_7"/>
<evidence type="ECO:0000256" key="3">
    <source>
        <dbReference type="ARBA" id="ARBA00023052"/>
    </source>
</evidence>
<dbReference type="AlphaFoldDB" id="B9M0J5"/>
<dbReference type="InterPro" id="IPR029061">
    <property type="entry name" value="THDP-binding"/>
</dbReference>
<organism evidence="5 6">
    <name type="scientific">Geotalea daltonii (strain DSM 22248 / JCM 15807 / FRC-32)</name>
    <name type="common">Geobacter daltonii</name>
    <dbReference type="NCBI Taxonomy" id="316067"/>
    <lineage>
        <taxon>Bacteria</taxon>
        <taxon>Pseudomonadati</taxon>
        <taxon>Thermodesulfobacteriota</taxon>
        <taxon>Desulfuromonadia</taxon>
        <taxon>Geobacterales</taxon>
        <taxon>Geobacteraceae</taxon>
        <taxon>Geotalea</taxon>
    </lineage>
</organism>
<dbReference type="eggNOG" id="COG3959">
    <property type="taxonomic scope" value="Bacteria"/>
</dbReference>
<dbReference type="Gene3D" id="3.40.50.970">
    <property type="match status" value="1"/>
</dbReference>
<evidence type="ECO:0000256" key="1">
    <source>
        <dbReference type="ARBA" id="ARBA00001964"/>
    </source>
</evidence>
<name>B9M0J5_GEODF</name>
<proteinExistence type="inferred from homology"/>
<keyword evidence="6" id="KW-1185">Reference proteome</keyword>
<dbReference type="RefSeq" id="WP_012645761.1">
    <property type="nucleotide sequence ID" value="NC_011979.1"/>
</dbReference>
<comment type="similarity">
    <text evidence="2">Belongs to the transketolase family.</text>
</comment>
<dbReference type="CDD" id="cd02012">
    <property type="entry name" value="TPP_TK"/>
    <property type="match status" value="1"/>
</dbReference>
<reference evidence="5 6" key="1">
    <citation type="submission" date="2009-01" db="EMBL/GenBank/DDBJ databases">
        <title>Complete sequence of Geobacter sp. FRC-32.</title>
        <authorList>
            <consortium name="US DOE Joint Genome Institute"/>
            <person name="Lucas S."/>
            <person name="Copeland A."/>
            <person name="Lapidus A."/>
            <person name="Glavina del Rio T."/>
            <person name="Dalin E."/>
            <person name="Tice H."/>
            <person name="Bruce D."/>
            <person name="Goodwin L."/>
            <person name="Pitluck S."/>
            <person name="Saunders E."/>
            <person name="Brettin T."/>
            <person name="Detter J.C."/>
            <person name="Han C."/>
            <person name="Larimer F."/>
            <person name="Land M."/>
            <person name="Hauser L."/>
            <person name="Kyrpides N."/>
            <person name="Ovchinnikova G."/>
            <person name="Kostka J."/>
            <person name="Richardson P."/>
        </authorList>
    </citation>
    <scope>NUCLEOTIDE SEQUENCE [LARGE SCALE GENOMIC DNA]</scope>
    <source>
        <strain evidence="6">DSM 22248 / JCM 15807 / FRC-32</strain>
    </source>
</reference>
<gene>
    <name evidence="5" type="primary">tklA-2</name>
    <name evidence="5" type="ordered locus">Geob_0667</name>
</gene>
<dbReference type="EMBL" id="CP001390">
    <property type="protein sequence ID" value="ACM19032.1"/>
    <property type="molecule type" value="Genomic_DNA"/>
</dbReference>
<protein>
    <submittedName>
        <fullName evidence="5">Transketolase, A protein, putative</fullName>
    </submittedName>
</protein>
<accession>B9M0J5</accession>
<feature type="domain" description="Transketolase N-terminal" evidence="4">
    <location>
        <begin position="6"/>
        <end position="238"/>
    </location>
</feature>
<dbReference type="PANTHER" id="PTHR47514:SF1">
    <property type="entry name" value="TRANSKETOLASE N-TERMINAL SECTION-RELATED"/>
    <property type="match status" value="1"/>
</dbReference>
<dbReference type="Proteomes" id="UP000007721">
    <property type="component" value="Chromosome"/>
</dbReference>
<evidence type="ECO:0000313" key="5">
    <source>
        <dbReference type="EMBL" id="ACM19032.1"/>
    </source>
</evidence>
<dbReference type="PANTHER" id="PTHR47514">
    <property type="entry name" value="TRANSKETOLASE N-TERMINAL SECTION-RELATED"/>
    <property type="match status" value="1"/>
</dbReference>
<comment type="cofactor">
    <cofactor evidence="1">
        <name>thiamine diphosphate</name>
        <dbReference type="ChEBI" id="CHEBI:58937"/>
    </cofactor>
</comment>
<dbReference type="InterPro" id="IPR005474">
    <property type="entry name" value="Transketolase_N"/>
</dbReference>
<evidence type="ECO:0000259" key="4">
    <source>
        <dbReference type="Pfam" id="PF00456"/>
    </source>
</evidence>
<sequence length="260" mass="28660">MKTPATASQIRRTIIEMANRSKSPHVGSCLSCADILATLYCRTLRLDPWPERDIFILSKGHAAMALYSALHTFGILSDQDIEGYYRDNGTLPAHLDRSPEKGIEVSAGSLGHGFNMGMGIAYGFNKQGNGRKVYALIGDGETQEGSIWEGALFAPKLGLGNFTAIIDHNNLQGYGRPTEICAFEPMKEKWEAFGWHALEVDGHDHRELTSALDEDAHGKPKVVIARTTKGKGVSFMEDQLIWHYYVVTDEHKAAALKELA</sequence>
<dbReference type="OrthoDB" id="8732661at2"/>
<evidence type="ECO:0000313" key="6">
    <source>
        <dbReference type="Proteomes" id="UP000007721"/>
    </source>
</evidence>
<dbReference type="SUPFAM" id="SSF52518">
    <property type="entry name" value="Thiamin diphosphate-binding fold (THDP-binding)"/>
    <property type="match status" value="1"/>
</dbReference>
<keyword evidence="3" id="KW-0786">Thiamine pyrophosphate</keyword>